<organism evidence="1">
    <name type="scientific">Castor canadensis</name>
    <name type="common">American beaver</name>
    <dbReference type="NCBI Taxonomy" id="51338"/>
    <lineage>
        <taxon>Eukaryota</taxon>
        <taxon>Metazoa</taxon>
        <taxon>Chordata</taxon>
        <taxon>Craniata</taxon>
        <taxon>Vertebrata</taxon>
        <taxon>Euteleostomi</taxon>
        <taxon>Mammalia</taxon>
        <taxon>Eutheria</taxon>
        <taxon>Euarchontoglires</taxon>
        <taxon>Glires</taxon>
        <taxon>Rodentia</taxon>
        <taxon>Castorimorpha</taxon>
        <taxon>Castoridae</taxon>
        <taxon>Castor</taxon>
    </lineage>
</organism>
<sequence length="173" mass="19644">SRLSCSTVPALRGRWSEASINGASSLPEKPERRVICLKPSRKFAYLGCLAHEVSWKYQAVTATLEEKRKKAKVHYWKKKQVKRLLKEVGKNVGKKNKFTVMLKTHELLVRAQYRLSVPHALPESAFPHLHSGMLGTRGQLGIKRGGGRRWFNLCSCVRSVRFLLLNSCKRCTG</sequence>
<evidence type="ECO:0000313" key="1">
    <source>
        <dbReference type="Ensembl" id="ENSCCNP00000017925.1"/>
    </source>
</evidence>
<evidence type="ECO:0008006" key="2">
    <source>
        <dbReference type="Google" id="ProtNLM"/>
    </source>
</evidence>
<dbReference type="Ensembl" id="ENSCCNT00000023340.1">
    <property type="protein sequence ID" value="ENSCCNP00000017925.1"/>
    <property type="gene ID" value="ENSCCNG00000018239.1"/>
</dbReference>
<protein>
    <recommendedName>
        <fullName evidence="2">60S ribosomal protein L13a</fullName>
    </recommendedName>
</protein>
<reference evidence="1" key="1">
    <citation type="submission" date="2023-09" db="UniProtKB">
        <authorList>
            <consortium name="Ensembl"/>
        </authorList>
    </citation>
    <scope>IDENTIFICATION</scope>
</reference>
<proteinExistence type="predicted"/>
<accession>A0A8C0WZZ3</accession>
<dbReference type="Gene3D" id="6.10.250.3250">
    <property type="match status" value="1"/>
</dbReference>
<name>A0A8C0WZZ3_CASCN</name>
<dbReference type="AlphaFoldDB" id="A0A8C0WZZ3"/>